<evidence type="ECO:0000313" key="3">
    <source>
        <dbReference type="Proteomes" id="UP000036313"/>
    </source>
</evidence>
<keyword evidence="1" id="KW-0472">Membrane</keyword>
<comment type="caution">
    <text evidence="2">The sequence shown here is derived from an EMBL/GenBank/DDBJ whole genome shotgun (WGS) entry which is preliminary data.</text>
</comment>
<keyword evidence="1" id="KW-0812">Transmembrane</keyword>
<dbReference type="RefSeq" id="WP_048423173.1">
    <property type="nucleotide sequence ID" value="NZ_JYNU01000013.1"/>
</dbReference>
<feature type="transmembrane region" description="Helical" evidence="1">
    <location>
        <begin position="168"/>
        <end position="189"/>
    </location>
</feature>
<feature type="transmembrane region" description="Helical" evidence="1">
    <location>
        <begin position="195"/>
        <end position="215"/>
    </location>
</feature>
<dbReference type="Proteomes" id="UP000036313">
    <property type="component" value="Unassembled WGS sequence"/>
</dbReference>
<feature type="transmembrane region" description="Helical" evidence="1">
    <location>
        <begin position="92"/>
        <end position="112"/>
    </location>
</feature>
<feature type="transmembrane region" description="Helical" evidence="1">
    <location>
        <begin position="57"/>
        <end position="80"/>
    </location>
</feature>
<reference evidence="2 3" key="1">
    <citation type="journal article" date="2015" name="Genome Biol. Evol.">
        <title>Characterization of Three Mycobacterium spp. with Potential Use in Bioremediation by Genome Sequencing and Comparative Genomics.</title>
        <authorList>
            <person name="Das S."/>
            <person name="Pettersson B.M."/>
            <person name="Behra P.R."/>
            <person name="Ramesh M."/>
            <person name="Dasgupta S."/>
            <person name="Bhattacharya A."/>
            <person name="Kirsebom L.A."/>
        </authorList>
    </citation>
    <scope>NUCLEOTIDE SEQUENCE [LARGE SCALE GENOMIC DNA]</scope>
    <source>
        <strain evidence="2 3">DSM 44075</strain>
    </source>
</reference>
<keyword evidence="1" id="KW-1133">Transmembrane helix</keyword>
<accession>A0A0J6YV09</accession>
<dbReference type="EMBL" id="JYNU01000013">
    <property type="protein sequence ID" value="KMO76296.1"/>
    <property type="molecule type" value="Genomic_DNA"/>
</dbReference>
<evidence type="ECO:0000313" key="2">
    <source>
        <dbReference type="EMBL" id="KMO76296.1"/>
    </source>
</evidence>
<feature type="transmembrane region" description="Helical" evidence="1">
    <location>
        <begin position="132"/>
        <end position="156"/>
    </location>
</feature>
<evidence type="ECO:0000256" key="1">
    <source>
        <dbReference type="SAM" id="Phobius"/>
    </source>
</evidence>
<organism evidence="2 3">
    <name type="scientific">Mycolicibacterium obuense</name>
    <dbReference type="NCBI Taxonomy" id="1807"/>
    <lineage>
        <taxon>Bacteria</taxon>
        <taxon>Bacillati</taxon>
        <taxon>Actinomycetota</taxon>
        <taxon>Actinomycetes</taxon>
        <taxon>Mycobacteriales</taxon>
        <taxon>Mycobacteriaceae</taxon>
        <taxon>Mycolicibacterium</taxon>
    </lineage>
</organism>
<feature type="transmembrane region" description="Helical" evidence="1">
    <location>
        <begin position="9"/>
        <end position="32"/>
    </location>
</feature>
<protein>
    <recommendedName>
        <fullName evidence="4">DUF4386 domain-containing protein</fullName>
    </recommendedName>
</protein>
<evidence type="ECO:0008006" key="4">
    <source>
        <dbReference type="Google" id="ProtNLM"/>
    </source>
</evidence>
<dbReference type="PATRIC" id="fig|1807.14.peg.2309"/>
<name>A0A0J6YV09_9MYCO</name>
<dbReference type="AlphaFoldDB" id="A0A0J6YV09"/>
<proteinExistence type="predicted"/>
<sequence length="239" mass="26249">MTETRSIKLLIWCGPASIGLVLIGWMVCAGFLPPPTPTATGASLNAIWNDHPELKRLGMVLCIWGGCLYAPFTVAIAIMLRRGDPERLALPLAQAALGIFGTVFFTLNFLVLSSVAFRPEQAPEDLQAMHDLGFIMTFSPVAPFTLQYVLIALFIVSDESPNPSFPRWVGYANLWVAVLFVPACAIPFFKTGVLAWNGLLAFWIPVGVFVIWFVIMAIMMRKRLADEESAVRISTADSV</sequence>
<gene>
    <name evidence="2" type="ORF">MOBUDSM44075_02288</name>
</gene>